<sequence length="227" mass="25621">MEAANFDQYEKTLTEQQFLGGQLPTSADKEAYDLLKNTPPSVESHPHTFAWFALVHRFNESVRASWAAGAAPKGAEKKQAAPVKKEEPKKEEVKPAAANDDDELDLFADEEPSEETKKLLEESKKKVEEAQKKKPTVIAKSFILFEVKPYEAETDLDELFKKILAIELDGLVWKQDCKKEPIAYGVYKLIVGCVVEDDKVSVDDLQEKIGEFEEEVQSVDILTFNKI</sequence>
<dbReference type="InterPro" id="IPR014717">
    <property type="entry name" value="Transl_elong_EF1B/ribsomal_bS6"/>
</dbReference>
<dbReference type="FunFam" id="3.30.70.60:FF:000001">
    <property type="entry name" value="Elongation factor 1-beta 1 like"/>
    <property type="match status" value="1"/>
</dbReference>
<evidence type="ECO:0000313" key="7">
    <source>
        <dbReference type="EMBL" id="CDW75093.1"/>
    </source>
</evidence>
<organism evidence="7 8">
    <name type="scientific">Stylonychia lemnae</name>
    <name type="common">Ciliate</name>
    <dbReference type="NCBI Taxonomy" id="5949"/>
    <lineage>
        <taxon>Eukaryota</taxon>
        <taxon>Sar</taxon>
        <taxon>Alveolata</taxon>
        <taxon>Ciliophora</taxon>
        <taxon>Intramacronucleata</taxon>
        <taxon>Spirotrichea</taxon>
        <taxon>Stichotrichia</taxon>
        <taxon>Sporadotrichida</taxon>
        <taxon>Oxytrichidae</taxon>
        <taxon>Stylonychinae</taxon>
        <taxon>Stylonychia</taxon>
    </lineage>
</organism>
<proteinExistence type="inferred from homology"/>
<evidence type="ECO:0000256" key="4">
    <source>
        <dbReference type="SAM" id="Coils"/>
    </source>
</evidence>
<evidence type="ECO:0000256" key="3">
    <source>
        <dbReference type="ARBA" id="ARBA00022917"/>
    </source>
</evidence>
<protein>
    <submittedName>
        <fullName evidence="7">Elongation factor 1 beta</fullName>
    </submittedName>
</protein>
<dbReference type="GO" id="GO:0005853">
    <property type="term" value="C:eukaryotic translation elongation factor 1 complex"/>
    <property type="evidence" value="ECO:0007669"/>
    <property type="project" value="InterPro"/>
</dbReference>
<dbReference type="InterPro" id="IPR049720">
    <property type="entry name" value="EF1B_bsu/dsu"/>
</dbReference>
<gene>
    <name evidence="7" type="primary">Contig6854.g7331</name>
    <name evidence="7" type="ORF">STYLEM_4080</name>
</gene>
<dbReference type="OrthoDB" id="331763at2759"/>
<evidence type="ECO:0000313" key="8">
    <source>
        <dbReference type="Proteomes" id="UP000039865"/>
    </source>
</evidence>
<feature type="compositionally biased region" description="Basic and acidic residues" evidence="5">
    <location>
        <begin position="74"/>
        <end position="94"/>
    </location>
</feature>
<feature type="region of interest" description="Disordered" evidence="5">
    <location>
        <begin position="68"/>
        <end position="124"/>
    </location>
</feature>
<evidence type="ECO:0000256" key="5">
    <source>
        <dbReference type="SAM" id="MobiDB-lite"/>
    </source>
</evidence>
<feature type="domain" description="Translation elongation factor EF1B beta/delta subunit guanine nucleotide exchange" evidence="6">
    <location>
        <begin position="140"/>
        <end position="227"/>
    </location>
</feature>
<keyword evidence="8" id="KW-1185">Reference proteome</keyword>
<keyword evidence="4" id="KW-0175">Coiled coil</keyword>
<dbReference type="Gene3D" id="3.30.70.60">
    <property type="match status" value="1"/>
</dbReference>
<comment type="similarity">
    <text evidence="1">Belongs to the EF-1-beta/EF-1-delta family.</text>
</comment>
<dbReference type="GO" id="GO:0005085">
    <property type="term" value="F:guanyl-nucleotide exchange factor activity"/>
    <property type="evidence" value="ECO:0007669"/>
    <property type="project" value="TreeGrafter"/>
</dbReference>
<dbReference type="Pfam" id="PF00736">
    <property type="entry name" value="EF1_GNE"/>
    <property type="match status" value="1"/>
</dbReference>
<keyword evidence="2 7" id="KW-0251">Elongation factor</keyword>
<dbReference type="GO" id="GO:0003746">
    <property type="term" value="F:translation elongation factor activity"/>
    <property type="evidence" value="ECO:0007669"/>
    <property type="project" value="UniProtKB-KW"/>
</dbReference>
<dbReference type="SMART" id="SM00888">
    <property type="entry name" value="EF1_GNE"/>
    <property type="match status" value="1"/>
</dbReference>
<dbReference type="SUPFAM" id="SSF54984">
    <property type="entry name" value="eEF-1beta-like"/>
    <property type="match status" value="1"/>
</dbReference>
<feature type="compositionally biased region" description="Basic and acidic residues" evidence="5">
    <location>
        <begin position="114"/>
        <end position="124"/>
    </location>
</feature>
<dbReference type="AlphaFoldDB" id="A0A078A0U6"/>
<dbReference type="CDD" id="cd00292">
    <property type="entry name" value="EF1B"/>
    <property type="match status" value="1"/>
</dbReference>
<evidence type="ECO:0000256" key="1">
    <source>
        <dbReference type="ARBA" id="ARBA00007411"/>
    </source>
</evidence>
<feature type="compositionally biased region" description="Acidic residues" evidence="5">
    <location>
        <begin position="99"/>
        <end position="113"/>
    </location>
</feature>
<dbReference type="OMA" id="ASRWFDC"/>
<dbReference type="InParanoid" id="A0A078A0U6"/>
<dbReference type="InterPro" id="IPR014038">
    <property type="entry name" value="EF1B_bsu/dsu_GNE"/>
</dbReference>
<dbReference type="PANTHER" id="PTHR11595:SF21">
    <property type="entry name" value="ELONGATION FACTOR 1-BETA"/>
    <property type="match status" value="1"/>
</dbReference>
<evidence type="ECO:0000256" key="2">
    <source>
        <dbReference type="ARBA" id="ARBA00022768"/>
    </source>
</evidence>
<name>A0A078A0U6_STYLE</name>
<dbReference type="GO" id="GO:0005829">
    <property type="term" value="C:cytosol"/>
    <property type="evidence" value="ECO:0007669"/>
    <property type="project" value="TreeGrafter"/>
</dbReference>
<feature type="coiled-coil region" evidence="4">
    <location>
        <begin position="195"/>
        <end position="222"/>
    </location>
</feature>
<accession>A0A078A0U6</accession>
<dbReference type="InterPro" id="IPR036219">
    <property type="entry name" value="eEF-1beta-like_sf"/>
</dbReference>
<dbReference type="EMBL" id="CCKQ01003954">
    <property type="protein sequence ID" value="CDW75093.1"/>
    <property type="molecule type" value="Genomic_DNA"/>
</dbReference>
<dbReference type="Proteomes" id="UP000039865">
    <property type="component" value="Unassembled WGS sequence"/>
</dbReference>
<reference evidence="7 8" key="1">
    <citation type="submission" date="2014-06" db="EMBL/GenBank/DDBJ databases">
        <authorList>
            <person name="Swart Estienne"/>
        </authorList>
    </citation>
    <scope>NUCLEOTIDE SEQUENCE [LARGE SCALE GENOMIC DNA]</scope>
    <source>
        <strain evidence="7 8">130c</strain>
    </source>
</reference>
<evidence type="ECO:0000259" key="6">
    <source>
        <dbReference type="SMART" id="SM00888"/>
    </source>
</evidence>
<dbReference type="PANTHER" id="PTHR11595">
    <property type="entry name" value="EF-HAND AND COILED-COIL DOMAIN-CONTAINING FAMILY MEMBER"/>
    <property type="match status" value="1"/>
</dbReference>
<keyword evidence="3" id="KW-0648">Protein biosynthesis</keyword>